<dbReference type="Pfam" id="PF00754">
    <property type="entry name" value="F5_F8_type_C"/>
    <property type="match status" value="1"/>
</dbReference>
<dbReference type="Proteomes" id="UP000218231">
    <property type="component" value="Unassembled WGS sequence"/>
</dbReference>
<dbReference type="GO" id="GO:0008344">
    <property type="term" value="P:adult locomotory behavior"/>
    <property type="evidence" value="ECO:0007669"/>
    <property type="project" value="TreeGrafter"/>
</dbReference>
<dbReference type="OrthoDB" id="9997739at2759"/>
<dbReference type="SUPFAM" id="SSF54695">
    <property type="entry name" value="POZ domain"/>
    <property type="match status" value="1"/>
</dbReference>
<keyword evidence="3" id="KW-1185">Reference proteome</keyword>
<gene>
    <name evidence="2" type="ORF">WR25_17130</name>
</gene>
<evidence type="ECO:0000313" key="3">
    <source>
        <dbReference type="Proteomes" id="UP000218231"/>
    </source>
</evidence>
<dbReference type="GO" id="GO:0005737">
    <property type="term" value="C:cytoplasm"/>
    <property type="evidence" value="ECO:0007669"/>
    <property type="project" value="TreeGrafter"/>
</dbReference>
<dbReference type="InterPro" id="IPR000210">
    <property type="entry name" value="BTB/POZ_dom"/>
</dbReference>
<dbReference type="InterPro" id="IPR008979">
    <property type="entry name" value="Galactose-bd-like_sf"/>
</dbReference>
<dbReference type="InterPro" id="IPR052407">
    <property type="entry name" value="BTB_POZ_domain_cont_9"/>
</dbReference>
<dbReference type="InterPro" id="IPR000421">
    <property type="entry name" value="FA58C"/>
</dbReference>
<dbReference type="AlphaFoldDB" id="A0A2A2LKI5"/>
<dbReference type="FunFam" id="2.60.120.260:FF:000051">
    <property type="entry name" value="BTB/POZ domain-containing protein 9"/>
    <property type="match status" value="1"/>
</dbReference>
<evidence type="ECO:0000313" key="2">
    <source>
        <dbReference type="EMBL" id="PAV86766.1"/>
    </source>
</evidence>
<dbReference type="STRING" id="2018661.A0A2A2LKI5"/>
<sequence length="601" mass="68086">MSDSASLSDYLRAPDVTHGILEMGLDGEIVGEVEHVEELAADIGKLLMNKDYSDVTFIVDGEQFPAHRVILAARSEYFRALLYGGMRESVEEKISLPSANLKAFKLILRYAYTGQLLFTAIKLDLLLEVLTLANQYGFNALQNSIADYLKSILDTKNLCTVFNISQLFSLRDLAEYCLVYADRYADEILKEPTFLLLPVHAVKQLIKRDTFCAPEINIFEVIREWGEAHKDTADVMHQLLPEIRLPLISQKDLLSIVRPSGLISSDVLLDTIDFKSKSKSTEFIHRGFQSPDINIATSQLGAVVISGETSPGQGLNLLSAEASSNENIPRTQIGDPEGIVVQLGNPYLINKIILILYDRDNRNMAYSIEASMDKVDWAKVIDHSKYMCRRRQVLLFKPRAVRYIRVLGHANTAQSRYFHLSHLEAMYSTEKFQDDPDTTLQIPKCNVATKTYDAQVVDGVSRIRDALINGQTSGYDWDNGYTCHQLGNGSIVVQLNQPYLISSMRILLWDLDDRFYSYYIEVSNDGANYSMIVDRRRYRCRSWQLLQFDPVPIVFIRITGTHNSSNEVFHLVHLEAPADLSLDPPDEANCIPYTEDQEQQN</sequence>
<dbReference type="PANTHER" id="PTHR46306:SF1">
    <property type="entry name" value="BTB_POZ DOMAIN-CONTAINING PROTEIN 9"/>
    <property type="match status" value="1"/>
</dbReference>
<dbReference type="SMART" id="SM00875">
    <property type="entry name" value="BACK"/>
    <property type="match status" value="1"/>
</dbReference>
<proteinExistence type="predicted"/>
<dbReference type="Gene3D" id="1.25.40.420">
    <property type="match status" value="1"/>
</dbReference>
<dbReference type="Gene3D" id="3.30.710.10">
    <property type="entry name" value="Potassium Channel Kv1.1, Chain A"/>
    <property type="match status" value="1"/>
</dbReference>
<dbReference type="GO" id="GO:0050804">
    <property type="term" value="P:modulation of chemical synaptic transmission"/>
    <property type="evidence" value="ECO:0007669"/>
    <property type="project" value="TreeGrafter"/>
</dbReference>
<evidence type="ECO:0000259" key="1">
    <source>
        <dbReference type="PROSITE" id="PS50097"/>
    </source>
</evidence>
<reference evidence="2 3" key="1">
    <citation type="journal article" date="2017" name="Curr. Biol.">
        <title>Genome architecture and evolution of a unichromosomal asexual nematode.</title>
        <authorList>
            <person name="Fradin H."/>
            <person name="Zegar C."/>
            <person name="Gutwein M."/>
            <person name="Lucas J."/>
            <person name="Kovtun M."/>
            <person name="Corcoran D."/>
            <person name="Baugh L.R."/>
            <person name="Kiontke K."/>
            <person name="Gunsalus K."/>
            <person name="Fitch D.H."/>
            <person name="Piano F."/>
        </authorList>
    </citation>
    <scope>NUCLEOTIDE SEQUENCE [LARGE SCALE GENOMIC DNA]</scope>
    <source>
        <strain evidence="2">PF1309</strain>
    </source>
</reference>
<dbReference type="PROSITE" id="PS50097">
    <property type="entry name" value="BTB"/>
    <property type="match status" value="1"/>
</dbReference>
<dbReference type="GO" id="GO:0048512">
    <property type="term" value="P:circadian behavior"/>
    <property type="evidence" value="ECO:0007669"/>
    <property type="project" value="TreeGrafter"/>
</dbReference>
<dbReference type="PANTHER" id="PTHR46306">
    <property type="entry name" value="BTB/POZ DOMAIN-CONTAINING PROTEIN 9"/>
    <property type="match status" value="1"/>
</dbReference>
<name>A0A2A2LKI5_9BILA</name>
<dbReference type="SMART" id="SM00225">
    <property type="entry name" value="BTB"/>
    <property type="match status" value="1"/>
</dbReference>
<dbReference type="SUPFAM" id="SSF49785">
    <property type="entry name" value="Galactose-binding domain-like"/>
    <property type="match status" value="2"/>
</dbReference>
<dbReference type="Gene3D" id="2.60.120.260">
    <property type="entry name" value="Galactose-binding domain-like"/>
    <property type="match status" value="2"/>
</dbReference>
<dbReference type="Pfam" id="PF00651">
    <property type="entry name" value="BTB"/>
    <property type="match status" value="1"/>
</dbReference>
<organism evidence="2 3">
    <name type="scientific">Diploscapter pachys</name>
    <dbReference type="NCBI Taxonomy" id="2018661"/>
    <lineage>
        <taxon>Eukaryota</taxon>
        <taxon>Metazoa</taxon>
        <taxon>Ecdysozoa</taxon>
        <taxon>Nematoda</taxon>
        <taxon>Chromadorea</taxon>
        <taxon>Rhabditida</taxon>
        <taxon>Rhabditina</taxon>
        <taxon>Rhabditomorpha</taxon>
        <taxon>Rhabditoidea</taxon>
        <taxon>Rhabditidae</taxon>
        <taxon>Diploscapter</taxon>
    </lineage>
</organism>
<dbReference type="InterPro" id="IPR011705">
    <property type="entry name" value="BACK"/>
</dbReference>
<dbReference type="Pfam" id="PF07707">
    <property type="entry name" value="BACK"/>
    <property type="match status" value="1"/>
</dbReference>
<dbReference type="InterPro" id="IPR011333">
    <property type="entry name" value="SKP1/BTB/POZ_sf"/>
</dbReference>
<protein>
    <recommendedName>
        <fullName evidence="1">BTB domain-containing protein</fullName>
    </recommendedName>
</protein>
<feature type="domain" description="BTB" evidence="1">
    <location>
        <begin position="53"/>
        <end position="120"/>
    </location>
</feature>
<comment type="caution">
    <text evidence="2">The sequence shown here is derived from an EMBL/GenBank/DDBJ whole genome shotgun (WGS) entry which is preliminary data.</text>
</comment>
<accession>A0A2A2LKI5</accession>
<dbReference type="EMBL" id="LIAE01006637">
    <property type="protein sequence ID" value="PAV86766.1"/>
    <property type="molecule type" value="Genomic_DNA"/>
</dbReference>